<feature type="compositionally biased region" description="Pro residues" evidence="1">
    <location>
        <begin position="161"/>
        <end position="180"/>
    </location>
</feature>
<accession>A0A8R1EJL7</accession>
<sequence>MKCCRERVHARETYIHDEDRPLNLTPTIMRHPQPSPPPQKQSAASNYHIPNPNVDFNKDEHHSRATSITSSGLSGYYTAQELPYGSDDDDDETLRYGAEGDADDSDQDTIRHIDDEVQDEDGMVIVSRPTQVNHLPQRVSSFRSGDPTAPIDSPLYAVPRKPAPPVHATTPVPPPRIMQQ</sequence>
<evidence type="ECO:0000313" key="2">
    <source>
        <dbReference type="EnsemblMetazoa" id="CJA36443.1"/>
    </source>
</evidence>
<reference evidence="2" key="2">
    <citation type="submission" date="2022-06" db="UniProtKB">
        <authorList>
            <consortium name="EnsemblMetazoa"/>
        </authorList>
    </citation>
    <scope>IDENTIFICATION</scope>
    <source>
        <strain evidence="2">DF5081</strain>
    </source>
</reference>
<evidence type="ECO:0000313" key="3">
    <source>
        <dbReference type="Proteomes" id="UP000005237"/>
    </source>
</evidence>
<organism evidence="2 3">
    <name type="scientific">Caenorhabditis japonica</name>
    <dbReference type="NCBI Taxonomy" id="281687"/>
    <lineage>
        <taxon>Eukaryota</taxon>
        <taxon>Metazoa</taxon>
        <taxon>Ecdysozoa</taxon>
        <taxon>Nematoda</taxon>
        <taxon>Chromadorea</taxon>
        <taxon>Rhabditida</taxon>
        <taxon>Rhabditina</taxon>
        <taxon>Rhabditomorpha</taxon>
        <taxon>Rhabditoidea</taxon>
        <taxon>Rhabditidae</taxon>
        <taxon>Peloderinae</taxon>
        <taxon>Caenorhabditis</taxon>
    </lineage>
</organism>
<evidence type="ECO:0000256" key="1">
    <source>
        <dbReference type="SAM" id="MobiDB-lite"/>
    </source>
</evidence>
<feature type="region of interest" description="Disordered" evidence="1">
    <location>
        <begin position="136"/>
        <end position="180"/>
    </location>
</feature>
<dbReference type="EnsemblMetazoa" id="CJA36443.1">
    <property type="protein sequence ID" value="CJA36443.1"/>
    <property type="gene ID" value="WBGene00212290"/>
</dbReference>
<proteinExistence type="predicted"/>
<dbReference type="Proteomes" id="UP000005237">
    <property type="component" value="Unassembled WGS sequence"/>
</dbReference>
<protein>
    <submittedName>
        <fullName evidence="2">Uncharacterized protein</fullName>
    </submittedName>
</protein>
<feature type="region of interest" description="Disordered" evidence="1">
    <location>
        <begin position="18"/>
        <end position="107"/>
    </location>
</feature>
<keyword evidence="3" id="KW-1185">Reference proteome</keyword>
<name>A0A8R1EJL7_CAEJA</name>
<reference evidence="3" key="1">
    <citation type="submission" date="2010-08" db="EMBL/GenBank/DDBJ databases">
        <authorList>
            <consortium name="Caenorhabditis japonica Sequencing Consortium"/>
            <person name="Wilson R.K."/>
        </authorList>
    </citation>
    <scope>NUCLEOTIDE SEQUENCE [LARGE SCALE GENOMIC DNA]</scope>
    <source>
        <strain evidence="3">DF5081</strain>
    </source>
</reference>
<dbReference type="AlphaFoldDB" id="A0A8R1EJL7"/>